<evidence type="ECO:0000313" key="2">
    <source>
        <dbReference type="Proteomes" id="UP000216451"/>
    </source>
</evidence>
<organism evidence="1 2">
    <name type="scientific">Bifidobacterium aquikefiri</name>
    <dbReference type="NCBI Taxonomy" id="1653207"/>
    <lineage>
        <taxon>Bacteria</taxon>
        <taxon>Bacillati</taxon>
        <taxon>Actinomycetota</taxon>
        <taxon>Actinomycetes</taxon>
        <taxon>Bifidobacteriales</taxon>
        <taxon>Bifidobacteriaceae</taxon>
        <taxon>Bifidobacterium</taxon>
    </lineage>
</organism>
<name>A0A261G431_9BIFI</name>
<dbReference type="EMBL" id="MWXA01000007">
    <property type="protein sequence ID" value="OZG65776.1"/>
    <property type="molecule type" value="Genomic_DNA"/>
</dbReference>
<dbReference type="AlphaFoldDB" id="A0A261G431"/>
<proteinExistence type="predicted"/>
<sequence>MGVGISSPIVQRVFVDANILYSKTQRDWLYAFYQAGPLFQLYSTEDVFAETIAHIRDNRPELSGGQITGIRQQIQEITQVITDYDCVKAGKTFVGADPGDLHVHAAAVEGRCDYLLSNDRKLYAQLNEDELDALPYTVFTADDFFCLAAEASAIILDRALTSQLNYWSGKMMDNSPRQCDLLRQASCPLFAALVERAMMRKAGVSPLEIDRQHPLGPEYSLDMRSGSVQYLQQISDEISEY</sequence>
<gene>
    <name evidence="1" type="ORF">BAQU_1514</name>
</gene>
<comment type="caution">
    <text evidence="1">The sequence shown here is derived from an EMBL/GenBank/DDBJ whole genome shotgun (WGS) entry which is preliminary data.</text>
</comment>
<dbReference type="SUPFAM" id="SSF88723">
    <property type="entry name" value="PIN domain-like"/>
    <property type="match status" value="1"/>
</dbReference>
<accession>A0A261G431</accession>
<keyword evidence="2" id="KW-1185">Reference proteome</keyword>
<protein>
    <submittedName>
        <fullName evidence="1">PIN domain-containing protein</fullName>
    </submittedName>
</protein>
<dbReference type="InterPro" id="IPR029060">
    <property type="entry name" value="PIN-like_dom_sf"/>
</dbReference>
<evidence type="ECO:0000313" key="1">
    <source>
        <dbReference type="EMBL" id="OZG65776.1"/>
    </source>
</evidence>
<dbReference type="CDD" id="cd09854">
    <property type="entry name" value="PIN_VapC-like"/>
    <property type="match status" value="1"/>
</dbReference>
<dbReference type="Proteomes" id="UP000216451">
    <property type="component" value="Unassembled WGS sequence"/>
</dbReference>
<reference evidence="1 2" key="1">
    <citation type="journal article" date="2017" name="BMC Genomics">
        <title>Comparative genomic and phylogenomic analyses of the Bifidobacteriaceae family.</title>
        <authorList>
            <person name="Lugli G.A."/>
            <person name="Milani C."/>
            <person name="Turroni F."/>
            <person name="Duranti S."/>
            <person name="Mancabelli L."/>
            <person name="Mangifesta M."/>
            <person name="Ferrario C."/>
            <person name="Modesto M."/>
            <person name="Mattarelli P."/>
            <person name="Jiri K."/>
            <person name="van Sinderen D."/>
            <person name="Ventura M."/>
        </authorList>
    </citation>
    <scope>NUCLEOTIDE SEQUENCE [LARGE SCALE GENOMIC DNA]</scope>
    <source>
        <strain evidence="1 2">LMG 28769</strain>
    </source>
</reference>